<dbReference type="PIRSF" id="PIRSF039102">
    <property type="entry name" value="Ddl/VanB"/>
    <property type="match status" value="1"/>
</dbReference>
<comment type="caution">
    <text evidence="16">The sequence shown here is derived from an EMBL/GenBank/DDBJ whole genome shotgun (WGS) entry which is preliminary data.</text>
</comment>
<dbReference type="PROSITE" id="PS00844">
    <property type="entry name" value="DALA_DALA_LIGASE_2"/>
    <property type="match status" value="1"/>
</dbReference>
<keyword evidence="5" id="KW-0479">Metal-binding</keyword>
<keyword evidence="13" id="KW-0963">Cytoplasm</keyword>
<evidence type="ECO:0000256" key="6">
    <source>
        <dbReference type="ARBA" id="ARBA00022741"/>
    </source>
</evidence>
<evidence type="ECO:0000256" key="3">
    <source>
        <dbReference type="ARBA" id="ARBA00010871"/>
    </source>
</evidence>
<comment type="function">
    <text evidence="13">Cell wall formation.</text>
</comment>
<dbReference type="PANTHER" id="PTHR23132">
    <property type="entry name" value="D-ALANINE--D-ALANINE LIGASE"/>
    <property type="match status" value="1"/>
</dbReference>
<dbReference type="SUPFAM" id="SSF56059">
    <property type="entry name" value="Glutathione synthetase ATP-binding domain-like"/>
    <property type="match status" value="1"/>
</dbReference>
<keyword evidence="11" id="KW-0464">Manganese</keyword>
<dbReference type="Proteomes" id="UP001165368">
    <property type="component" value="Unassembled WGS sequence"/>
</dbReference>
<keyword evidence="17" id="KW-1185">Reference proteome</keyword>
<dbReference type="InterPro" id="IPR016185">
    <property type="entry name" value="PreATP-grasp_dom_sf"/>
</dbReference>
<evidence type="ECO:0000256" key="4">
    <source>
        <dbReference type="ARBA" id="ARBA00022598"/>
    </source>
</evidence>
<sequence>MTDQPTSPQNPSGTPAARPRVAVLFGGRSSEHSVSCVTAAGVLGAIDKDKYDVVPVGIARDGSWTLVDDDPAQWSMTAGKLPEVTAGTEPVMLAGRNGGTELLVAAEGQAPRSLGRIDVVLPLLHGPFGEDGTLQGLLELADVRYVGAGVLASAVGMDKHYMKVVFEDAGLNVGPYQVITDRQWHQDAEAALDRVAGLGFPVFVKPARAGSSMGITKVADRTGLRAAVEAAREHDPKVIVEAGILGREIEVAVLQGRGSEESRASLPGEIAVQPGDHDFYDFEAKYVDGGAAALSCPADLPAEITERVRELAAEAFDAVGGEGLSRVDFFYTPDGELVINEINTMPGFTPISMYPQMWAKSGIPYSELIDELIYLALNRKTGLR</sequence>
<comment type="cofactor">
    <cofactor evidence="2">
        <name>Mg(2+)</name>
        <dbReference type="ChEBI" id="CHEBI:18420"/>
    </cofactor>
</comment>
<dbReference type="InterPro" id="IPR011095">
    <property type="entry name" value="Dala_Dala_lig_C"/>
</dbReference>
<keyword evidence="4 13" id="KW-0436">Ligase</keyword>
<name>A0ABS9L771_9MICC</name>
<dbReference type="PROSITE" id="PS00843">
    <property type="entry name" value="DALA_DALA_LIGASE_1"/>
    <property type="match status" value="1"/>
</dbReference>
<comment type="subcellular location">
    <subcellularLocation>
        <location evidence="13">Cytoplasm</location>
    </subcellularLocation>
</comment>
<protein>
    <recommendedName>
        <fullName evidence="13">D-alanine--D-alanine ligase</fullName>
        <ecNumber evidence="13">6.3.2.4</ecNumber>
    </recommendedName>
    <alternativeName>
        <fullName evidence="13">D-Ala-D-Ala ligase</fullName>
    </alternativeName>
    <alternativeName>
        <fullName evidence="13">D-alanylalanine synthetase</fullName>
    </alternativeName>
</protein>
<organism evidence="16 17">
    <name type="scientific">Arthrobacter hankyongi</name>
    <dbReference type="NCBI Taxonomy" id="2904801"/>
    <lineage>
        <taxon>Bacteria</taxon>
        <taxon>Bacillati</taxon>
        <taxon>Actinomycetota</taxon>
        <taxon>Actinomycetes</taxon>
        <taxon>Micrococcales</taxon>
        <taxon>Micrococcaceae</taxon>
        <taxon>Arthrobacter</taxon>
    </lineage>
</organism>
<dbReference type="PROSITE" id="PS50975">
    <property type="entry name" value="ATP_GRASP"/>
    <property type="match status" value="1"/>
</dbReference>
<evidence type="ECO:0000313" key="17">
    <source>
        <dbReference type="Proteomes" id="UP001165368"/>
    </source>
</evidence>
<keyword evidence="9 13" id="KW-0133">Cell shape</keyword>
<evidence type="ECO:0000256" key="7">
    <source>
        <dbReference type="ARBA" id="ARBA00022840"/>
    </source>
</evidence>
<evidence type="ECO:0000313" key="16">
    <source>
        <dbReference type="EMBL" id="MCG2622353.1"/>
    </source>
</evidence>
<evidence type="ECO:0000256" key="8">
    <source>
        <dbReference type="ARBA" id="ARBA00022842"/>
    </source>
</evidence>
<dbReference type="GO" id="GO:0016874">
    <property type="term" value="F:ligase activity"/>
    <property type="evidence" value="ECO:0007669"/>
    <property type="project" value="UniProtKB-KW"/>
</dbReference>
<dbReference type="EMBL" id="JAKLTQ010000006">
    <property type="protein sequence ID" value="MCG2622353.1"/>
    <property type="molecule type" value="Genomic_DNA"/>
</dbReference>
<dbReference type="Gene3D" id="3.40.50.20">
    <property type="match status" value="1"/>
</dbReference>
<keyword evidence="8" id="KW-0460">Magnesium</keyword>
<feature type="domain" description="ATP-grasp" evidence="15">
    <location>
        <begin position="163"/>
        <end position="374"/>
    </location>
</feature>
<dbReference type="PANTHER" id="PTHR23132:SF25">
    <property type="entry name" value="D-ALANINE--D-ALANINE LIGASE A"/>
    <property type="match status" value="1"/>
</dbReference>
<accession>A0ABS9L771</accession>
<dbReference type="InterPro" id="IPR000291">
    <property type="entry name" value="D-Ala_lig_Van_CS"/>
</dbReference>
<evidence type="ECO:0000259" key="15">
    <source>
        <dbReference type="PROSITE" id="PS50975"/>
    </source>
</evidence>
<keyword evidence="12 13" id="KW-0961">Cell wall biogenesis/degradation</keyword>
<reference evidence="16" key="1">
    <citation type="submission" date="2022-01" db="EMBL/GenBank/DDBJ databases">
        <authorList>
            <person name="Jo J.-H."/>
            <person name="Im W.-T."/>
        </authorList>
    </citation>
    <scope>NUCLEOTIDE SEQUENCE</scope>
    <source>
        <strain evidence="16">I2-34</strain>
    </source>
</reference>
<evidence type="ECO:0000256" key="5">
    <source>
        <dbReference type="ARBA" id="ARBA00022723"/>
    </source>
</evidence>
<evidence type="ECO:0000256" key="2">
    <source>
        <dbReference type="ARBA" id="ARBA00001946"/>
    </source>
</evidence>
<evidence type="ECO:0000256" key="14">
    <source>
        <dbReference type="PROSITE-ProRule" id="PRU00409"/>
    </source>
</evidence>
<dbReference type="Pfam" id="PF07478">
    <property type="entry name" value="Dala_Dala_lig_C"/>
    <property type="match status" value="1"/>
</dbReference>
<comment type="similarity">
    <text evidence="3 13">Belongs to the D-alanine--D-alanine ligase family.</text>
</comment>
<keyword evidence="10 13" id="KW-0573">Peptidoglycan synthesis</keyword>
<comment type="pathway">
    <text evidence="13">Cell wall biogenesis; peptidoglycan biosynthesis.</text>
</comment>
<evidence type="ECO:0000256" key="1">
    <source>
        <dbReference type="ARBA" id="ARBA00001936"/>
    </source>
</evidence>
<comment type="cofactor">
    <cofactor evidence="1">
        <name>Mn(2+)</name>
        <dbReference type="ChEBI" id="CHEBI:29035"/>
    </cofactor>
</comment>
<dbReference type="Pfam" id="PF01820">
    <property type="entry name" value="Dala_Dala_lig_N"/>
    <property type="match status" value="1"/>
</dbReference>
<dbReference type="NCBIfam" id="NF002528">
    <property type="entry name" value="PRK01966.1-4"/>
    <property type="match status" value="1"/>
</dbReference>
<dbReference type="InterPro" id="IPR013815">
    <property type="entry name" value="ATP_grasp_subdomain_1"/>
</dbReference>
<keyword evidence="7 14" id="KW-0067">ATP-binding</keyword>
<dbReference type="InterPro" id="IPR011127">
    <property type="entry name" value="Dala_Dala_lig_N"/>
</dbReference>
<dbReference type="EC" id="6.3.2.4" evidence="13"/>
<evidence type="ECO:0000256" key="10">
    <source>
        <dbReference type="ARBA" id="ARBA00022984"/>
    </source>
</evidence>
<evidence type="ECO:0000256" key="13">
    <source>
        <dbReference type="HAMAP-Rule" id="MF_00047"/>
    </source>
</evidence>
<gene>
    <name evidence="13" type="primary">ddl</name>
    <name evidence="16" type="ORF">LVY72_10530</name>
</gene>
<evidence type="ECO:0000256" key="12">
    <source>
        <dbReference type="ARBA" id="ARBA00023316"/>
    </source>
</evidence>
<dbReference type="InterPro" id="IPR005905">
    <property type="entry name" value="D_ala_D_ala"/>
</dbReference>
<evidence type="ECO:0000256" key="11">
    <source>
        <dbReference type="ARBA" id="ARBA00023211"/>
    </source>
</evidence>
<dbReference type="InterPro" id="IPR011761">
    <property type="entry name" value="ATP-grasp"/>
</dbReference>
<evidence type="ECO:0000256" key="9">
    <source>
        <dbReference type="ARBA" id="ARBA00022960"/>
    </source>
</evidence>
<comment type="catalytic activity">
    <reaction evidence="13">
        <text>2 D-alanine + ATP = D-alanyl-D-alanine + ADP + phosphate + H(+)</text>
        <dbReference type="Rhea" id="RHEA:11224"/>
        <dbReference type="ChEBI" id="CHEBI:15378"/>
        <dbReference type="ChEBI" id="CHEBI:30616"/>
        <dbReference type="ChEBI" id="CHEBI:43474"/>
        <dbReference type="ChEBI" id="CHEBI:57416"/>
        <dbReference type="ChEBI" id="CHEBI:57822"/>
        <dbReference type="ChEBI" id="CHEBI:456216"/>
        <dbReference type="EC" id="6.3.2.4"/>
    </reaction>
</comment>
<dbReference type="NCBIfam" id="TIGR01205">
    <property type="entry name" value="D_ala_D_alaTIGR"/>
    <property type="match status" value="1"/>
</dbReference>
<dbReference type="RefSeq" id="WP_237820567.1">
    <property type="nucleotide sequence ID" value="NZ_JAKLTQ010000006.1"/>
</dbReference>
<dbReference type="HAMAP" id="MF_00047">
    <property type="entry name" value="Dala_Dala_lig"/>
    <property type="match status" value="1"/>
</dbReference>
<keyword evidence="6 14" id="KW-0547">Nucleotide-binding</keyword>
<proteinExistence type="inferred from homology"/>
<dbReference type="Gene3D" id="3.30.1490.20">
    <property type="entry name" value="ATP-grasp fold, A domain"/>
    <property type="match status" value="1"/>
</dbReference>
<dbReference type="Gene3D" id="3.30.470.20">
    <property type="entry name" value="ATP-grasp fold, B domain"/>
    <property type="match status" value="1"/>
</dbReference>
<dbReference type="SUPFAM" id="SSF52440">
    <property type="entry name" value="PreATP-grasp domain"/>
    <property type="match status" value="1"/>
</dbReference>